<dbReference type="FunFam" id="3.40.50.1100:FF:000003">
    <property type="entry name" value="Cystathionine beta-synthase"/>
    <property type="match status" value="2"/>
</dbReference>
<evidence type="ECO:0000256" key="3">
    <source>
        <dbReference type="ARBA" id="ARBA00007103"/>
    </source>
</evidence>
<protein>
    <recommendedName>
        <fullName evidence="5">cystathionine beta-synthase</fullName>
        <ecNumber evidence="5">4.2.1.22</ecNumber>
    </recommendedName>
</protein>
<organism evidence="9 10">
    <name type="scientific">Strongyloides papillosus</name>
    <name type="common">Intestinal threadworm</name>
    <dbReference type="NCBI Taxonomy" id="174720"/>
    <lineage>
        <taxon>Eukaryota</taxon>
        <taxon>Metazoa</taxon>
        <taxon>Ecdysozoa</taxon>
        <taxon>Nematoda</taxon>
        <taxon>Chromadorea</taxon>
        <taxon>Rhabditida</taxon>
        <taxon>Tylenchina</taxon>
        <taxon>Panagrolaimomorpha</taxon>
        <taxon>Strongyloidoidea</taxon>
        <taxon>Strongyloididae</taxon>
        <taxon>Strongyloides</taxon>
    </lineage>
</organism>
<keyword evidence="9" id="KW-1185">Reference proteome</keyword>
<dbReference type="FunFam" id="3.40.50.1100:FF:000118">
    <property type="entry name" value="Related to CYS4-cystathionine beta-synthase"/>
    <property type="match status" value="2"/>
</dbReference>
<feature type="domain" description="Tryptophan synthase beta chain-like PALP" evidence="8">
    <location>
        <begin position="410"/>
        <end position="702"/>
    </location>
</feature>
<evidence type="ECO:0000313" key="10">
    <source>
        <dbReference type="WBParaSite" id="SPAL_0000948900.1"/>
    </source>
</evidence>
<dbReference type="InterPro" id="IPR050214">
    <property type="entry name" value="Cys_Synth/Cystath_Beta-Synth"/>
</dbReference>
<dbReference type="InterPro" id="IPR036052">
    <property type="entry name" value="TrpB-like_PALP_sf"/>
</dbReference>
<proteinExistence type="inferred from homology"/>
<evidence type="ECO:0000313" key="9">
    <source>
        <dbReference type="Proteomes" id="UP000046392"/>
    </source>
</evidence>
<dbReference type="Proteomes" id="UP000046392">
    <property type="component" value="Unplaced"/>
</dbReference>
<dbReference type="CDD" id="cd01561">
    <property type="entry name" value="CBS_like"/>
    <property type="match status" value="2"/>
</dbReference>
<dbReference type="EC" id="4.2.1.22" evidence="5"/>
<sequence length="726" mass="79817">MTPVDFVNENNYDKIWTERGVQDTSGMHTFKPYVSEHKKILNNVLEAIGDTPLIKLNKIPQEYGIECNVYVKPEYLSSGGSVKDRIAIRMVELGEEEGILRPGMTLIEPSSGNTGIGLALTATVKGYKCIIVMPQKMSKEKEILIKALGAQMIRTPTEAPKDSPESYINVASRLGKEIKGGAFLNQYFNAGNPMAHFETTGSEIIESLDGKIDMVVVGAGTGGTISGIARKIKSQIPNAKIVGVDPEGSSLSNPNDKTYGYLIEGLGHEYVPKVCDIKIVDEWVRTNDKNSFLMARDLIKKEGLLCGGSSGANVWGALQAAKKLKKGQNCVVILPDGVRNYITKFCDDKWMIENNFMERNGNTSDGLSYTHSIINGIKYNPSEKPSEGWKYPPPAPLFYPRKSKLMNSILEAIGHTPLIRLNKLPKELGIEAEVLVKCEFLNITGSTKDRTALRMIEAGEENGILKPGMTIIEPTTDSIALGLALICGVKGYNCIIVTPDNISQEKEIMLQALGAKVVKTPSDVDIKSTKSHISVAIRLQHYTPDSIILDQYTNYANPQSHYTYTAEEILYACDNKLDMIVVGACSGGSLTGIGRKIKEKIPTCKIIGTDIEGSILSDPDNKDIHKYEVEDIGSNFVPAVFDRNIVDIWMKTNDKNSFETAIKLVSQEGLLCGGASGANVWAGLECAKKLKKGQRMVIVLPDPICNYLTKFVDPEWMKKRNYKTIE</sequence>
<name>A0A0N5BUG9_STREA</name>
<feature type="domain" description="Tryptophan synthase beta chain-like PALP" evidence="8">
    <location>
        <begin position="45"/>
        <end position="336"/>
    </location>
</feature>
<comment type="cofactor">
    <cofactor evidence="1">
        <name>pyridoxal 5'-phosphate</name>
        <dbReference type="ChEBI" id="CHEBI:597326"/>
    </cofactor>
</comment>
<evidence type="ECO:0000256" key="2">
    <source>
        <dbReference type="ARBA" id="ARBA00005003"/>
    </source>
</evidence>
<dbReference type="GO" id="GO:0019344">
    <property type="term" value="P:cysteine biosynthetic process"/>
    <property type="evidence" value="ECO:0007669"/>
    <property type="project" value="UniProtKB-ARBA"/>
</dbReference>
<dbReference type="PANTHER" id="PTHR10314">
    <property type="entry name" value="CYSTATHIONINE BETA-SYNTHASE"/>
    <property type="match status" value="1"/>
</dbReference>
<comment type="similarity">
    <text evidence="3">Belongs to the cysteine synthase/cystathionine beta-synthase family.</text>
</comment>
<comment type="subunit">
    <text evidence="4">Monomer.</text>
</comment>
<evidence type="ECO:0000256" key="4">
    <source>
        <dbReference type="ARBA" id="ARBA00011245"/>
    </source>
</evidence>
<evidence type="ECO:0000256" key="5">
    <source>
        <dbReference type="ARBA" id="ARBA00012041"/>
    </source>
</evidence>
<dbReference type="STRING" id="174720.A0A0N5BUG9"/>
<comment type="catalytic activity">
    <reaction evidence="7">
        <text>L-homocysteine + L-serine = L,L-cystathionine + H2O</text>
        <dbReference type="Rhea" id="RHEA:10112"/>
        <dbReference type="ChEBI" id="CHEBI:15377"/>
        <dbReference type="ChEBI" id="CHEBI:33384"/>
        <dbReference type="ChEBI" id="CHEBI:58161"/>
        <dbReference type="ChEBI" id="CHEBI:58199"/>
        <dbReference type="EC" id="4.2.1.22"/>
    </reaction>
</comment>
<evidence type="ECO:0000256" key="7">
    <source>
        <dbReference type="ARBA" id="ARBA00047490"/>
    </source>
</evidence>
<evidence type="ECO:0000259" key="8">
    <source>
        <dbReference type="Pfam" id="PF00291"/>
    </source>
</evidence>
<dbReference type="InterPro" id="IPR001926">
    <property type="entry name" value="TrpB-like_PALP"/>
</dbReference>
<evidence type="ECO:0000256" key="6">
    <source>
        <dbReference type="ARBA" id="ARBA00022898"/>
    </source>
</evidence>
<accession>A0A0N5BUG9</accession>
<comment type="pathway">
    <text evidence="2">Amino-acid biosynthesis; L-cysteine biosynthesis; L-cysteine from L-homocysteine and L-serine: step 1/2.</text>
</comment>
<dbReference type="SUPFAM" id="SSF53686">
    <property type="entry name" value="Tryptophan synthase beta subunit-like PLP-dependent enzymes"/>
    <property type="match status" value="2"/>
</dbReference>
<dbReference type="Gene3D" id="3.40.50.1100">
    <property type="match status" value="4"/>
</dbReference>
<dbReference type="WBParaSite" id="SPAL_0000948900.1">
    <property type="protein sequence ID" value="SPAL_0000948900.1"/>
    <property type="gene ID" value="SPAL_0000948900"/>
</dbReference>
<reference evidence="10" key="1">
    <citation type="submission" date="2017-02" db="UniProtKB">
        <authorList>
            <consortium name="WormBaseParasite"/>
        </authorList>
    </citation>
    <scope>IDENTIFICATION</scope>
</reference>
<keyword evidence="6" id="KW-0663">Pyridoxal phosphate</keyword>
<dbReference type="GO" id="GO:0004122">
    <property type="term" value="F:cystathionine beta-synthase activity"/>
    <property type="evidence" value="ECO:0007669"/>
    <property type="project" value="UniProtKB-EC"/>
</dbReference>
<dbReference type="AlphaFoldDB" id="A0A0N5BUG9"/>
<dbReference type="Pfam" id="PF00291">
    <property type="entry name" value="PALP"/>
    <property type="match status" value="2"/>
</dbReference>
<dbReference type="GO" id="GO:0030170">
    <property type="term" value="F:pyridoxal phosphate binding"/>
    <property type="evidence" value="ECO:0007669"/>
    <property type="project" value="UniProtKB-ARBA"/>
</dbReference>
<evidence type="ECO:0000256" key="1">
    <source>
        <dbReference type="ARBA" id="ARBA00001933"/>
    </source>
</evidence>